<reference evidence="1" key="1">
    <citation type="submission" date="2022-04" db="EMBL/GenBank/DDBJ databases">
        <title>Genome of the entomopathogenic fungus Entomophthora muscae.</title>
        <authorList>
            <person name="Elya C."/>
            <person name="Lovett B.R."/>
            <person name="Lee E."/>
            <person name="Macias A.M."/>
            <person name="Hajek A.E."/>
            <person name="De Bivort B.L."/>
            <person name="Kasson M.T."/>
            <person name="De Fine Licht H.H."/>
            <person name="Stajich J.E."/>
        </authorList>
    </citation>
    <scope>NUCLEOTIDE SEQUENCE</scope>
    <source>
        <strain evidence="1">Berkeley</strain>
    </source>
</reference>
<evidence type="ECO:0000313" key="2">
    <source>
        <dbReference type="Proteomes" id="UP001165960"/>
    </source>
</evidence>
<dbReference type="EC" id="2.3.1.48" evidence="1"/>
<accession>A0ACC2S236</accession>
<sequence length="378" mass="43372">MAKKHAEQEESETEADSPSAMEDIPKKPKESNRKSMQCKPDKKARSAFKSAKNKALHYEEEERVKSGFGKSLNTASNAKTSSGSRIQKLVFGDFILDTWYSAPYPEEYSRHSTLYSCEFCLKYMKSAYTAYRHKIKCKLRRPPGDEIYRDENISVFEVDGRKNKIYCQNLCLIAKMFLDHKTLYYDVEPFLFYVLTEVDDQGCHLTGYFSKEKRSGRQYNLSCILTLPHHQRKGYGFFLIDLSYLLSRKEGKLGSPEKPLSDLGLLSYQSYWKHTLLCAFNNMTSLDDVSIIDLSEQLGMLQEDVTATLSELGFLVKPDSDETPKVDLDAVQRYLDDSKMRSSLIAKPDLLRWSPFLIREVDYPIPSSPSTNGDLDSE</sequence>
<keyword evidence="1" id="KW-0808">Transferase</keyword>
<keyword evidence="1" id="KW-0012">Acyltransferase</keyword>
<organism evidence="1 2">
    <name type="scientific">Entomophthora muscae</name>
    <dbReference type="NCBI Taxonomy" id="34485"/>
    <lineage>
        <taxon>Eukaryota</taxon>
        <taxon>Fungi</taxon>
        <taxon>Fungi incertae sedis</taxon>
        <taxon>Zoopagomycota</taxon>
        <taxon>Entomophthoromycotina</taxon>
        <taxon>Entomophthoromycetes</taxon>
        <taxon>Entomophthorales</taxon>
        <taxon>Entomophthoraceae</taxon>
        <taxon>Entomophthora</taxon>
    </lineage>
</organism>
<comment type="caution">
    <text evidence="1">The sequence shown here is derived from an EMBL/GenBank/DDBJ whole genome shotgun (WGS) entry which is preliminary data.</text>
</comment>
<proteinExistence type="predicted"/>
<keyword evidence="2" id="KW-1185">Reference proteome</keyword>
<protein>
    <submittedName>
        <fullName evidence="1">Histone acetyltransferase</fullName>
        <ecNumber evidence="1">2.3.1.48</ecNumber>
    </submittedName>
</protein>
<gene>
    <name evidence="1" type="primary">SAS3_3</name>
    <name evidence="1" type="ORF">DSO57_1034299</name>
</gene>
<dbReference type="Proteomes" id="UP001165960">
    <property type="component" value="Unassembled WGS sequence"/>
</dbReference>
<name>A0ACC2S236_9FUNG</name>
<dbReference type="EMBL" id="QTSX02005963">
    <property type="protein sequence ID" value="KAJ9056327.1"/>
    <property type="molecule type" value="Genomic_DNA"/>
</dbReference>
<evidence type="ECO:0000313" key="1">
    <source>
        <dbReference type="EMBL" id="KAJ9056327.1"/>
    </source>
</evidence>